<evidence type="ECO:0000256" key="9">
    <source>
        <dbReference type="ARBA" id="ARBA00032813"/>
    </source>
</evidence>
<evidence type="ECO:0000256" key="2">
    <source>
        <dbReference type="ARBA" id="ARBA00004604"/>
    </source>
</evidence>
<dbReference type="Pfam" id="PF00538">
    <property type="entry name" value="Linker_histone"/>
    <property type="match status" value="1"/>
</dbReference>
<evidence type="ECO:0000256" key="5">
    <source>
        <dbReference type="ARBA" id="ARBA00023054"/>
    </source>
</evidence>
<dbReference type="PROSITE" id="PS51294">
    <property type="entry name" value="HTH_MYB"/>
    <property type="match status" value="1"/>
</dbReference>
<evidence type="ECO:0000256" key="1">
    <source>
        <dbReference type="ARBA" id="ARBA00004286"/>
    </source>
</evidence>
<dbReference type="GO" id="GO:0005730">
    <property type="term" value="C:nucleolus"/>
    <property type="evidence" value="ECO:0007669"/>
    <property type="project" value="UniProtKB-SubCell"/>
</dbReference>
<evidence type="ECO:0000259" key="12">
    <source>
        <dbReference type="PROSITE" id="PS51294"/>
    </source>
</evidence>
<dbReference type="SMART" id="SM00526">
    <property type="entry name" value="H15"/>
    <property type="match status" value="1"/>
</dbReference>
<evidence type="ECO:0000259" key="13">
    <source>
        <dbReference type="PROSITE" id="PS51504"/>
    </source>
</evidence>
<dbReference type="Proteomes" id="UP000594263">
    <property type="component" value="Unplaced"/>
</dbReference>
<dbReference type="PANTHER" id="PTHR46267:SF3">
    <property type="entry name" value="TELOMERE REPEAT-BINDING FACTOR 4-RELATED"/>
    <property type="match status" value="1"/>
</dbReference>
<evidence type="ECO:0000313" key="14">
    <source>
        <dbReference type="EnsemblPlants" id="Kaladp0059s0149.1.v1.1"/>
    </source>
</evidence>
<dbReference type="Pfam" id="PF00249">
    <property type="entry name" value="Myb_DNA-binding"/>
    <property type="match status" value="1"/>
</dbReference>
<dbReference type="InterPro" id="IPR017930">
    <property type="entry name" value="Myb_dom"/>
</dbReference>
<dbReference type="InterPro" id="IPR036388">
    <property type="entry name" value="WH-like_DNA-bd_sf"/>
</dbReference>
<keyword evidence="4" id="KW-0805">Transcription regulation</keyword>
<dbReference type="GO" id="GO:0003691">
    <property type="term" value="F:double-stranded telomeric DNA binding"/>
    <property type="evidence" value="ECO:0007669"/>
    <property type="project" value="InterPro"/>
</dbReference>
<dbReference type="SUPFAM" id="SSF46689">
    <property type="entry name" value="Homeodomain-like"/>
    <property type="match status" value="1"/>
</dbReference>
<dbReference type="FunFam" id="1.10.10.60:FF:000168">
    <property type="entry name" value="Telomere repeat-binding factor 1"/>
    <property type="match status" value="1"/>
</dbReference>
<feature type="domain" description="HTH myb-type" evidence="12">
    <location>
        <begin position="1"/>
        <end position="61"/>
    </location>
</feature>
<dbReference type="EnsemblPlants" id="Kaladp0059s0149.1.v1.1">
    <property type="protein sequence ID" value="Kaladp0059s0149.1.v1.1"/>
    <property type="gene ID" value="Kaladp0059s0149.v1.1"/>
</dbReference>
<dbReference type="InterPro" id="IPR036390">
    <property type="entry name" value="WH_DNA-bd_sf"/>
</dbReference>
<keyword evidence="3" id="KW-0158">Chromosome</keyword>
<evidence type="ECO:0000256" key="10">
    <source>
        <dbReference type="SAM" id="MobiDB-lite"/>
    </source>
</evidence>
<evidence type="ECO:0000313" key="15">
    <source>
        <dbReference type="Proteomes" id="UP000594263"/>
    </source>
</evidence>
<dbReference type="GO" id="GO:0006334">
    <property type="term" value="P:nucleosome assembly"/>
    <property type="evidence" value="ECO:0007669"/>
    <property type="project" value="InterPro"/>
</dbReference>
<feature type="domain" description="Myb-like" evidence="11">
    <location>
        <begin position="7"/>
        <end position="57"/>
    </location>
</feature>
<organism evidence="14 15">
    <name type="scientific">Kalanchoe fedtschenkoi</name>
    <name type="common">Lavender scallops</name>
    <name type="synonym">South American air plant</name>
    <dbReference type="NCBI Taxonomy" id="63787"/>
    <lineage>
        <taxon>Eukaryota</taxon>
        <taxon>Viridiplantae</taxon>
        <taxon>Streptophyta</taxon>
        <taxon>Embryophyta</taxon>
        <taxon>Tracheophyta</taxon>
        <taxon>Spermatophyta</taxon>
        <taxon>Magnoliopsida</taxon>
        <taxon>eudicotyledons</taxon>
        <taxon>Gunneridae</taxon>
        <taxon>Pentapetalae</taxon>
        <taxon>Saxifragales</taxon>
        <taxon>Crassulaceae</taxon>
        <taxon>Kalanchoe</taxon>
    </lineage>
</organism>
<sequence length="280" mass="31213">MVNQKIKWTADEEAALLAGIAKHGPGKWKIILRDTDFATPLQNRSNIDLKDKWRNLSASSNGERRRSSKSSYLLPAALSSTTNEPSHTPALLTAPTAARDETTDAAKIYGRSDSRKSKTALGFNAMIFDALKASNNSKGSDIRMIVNYIEERYETPPNLKRLIGSKLRKLVARGKLNKTENLYTIRNASVARSKRLILEQKQIKTHHSSSREACRWLKSLSEASKTAAYKIAAAESKSFQADEAFNEADRASKLAEESDCFLEIAKDIFERCSRGQAVYI</sequence>
<dbReference type="GO" id="GO:0000786">
    <property type="term" value="C:nucleosome"/>
    <property type="evidence" value="ECO:0007669"/>
    <property type="project" value="InterPro"/>
</dbReference>
<keyword evidence="15" id="KW-1185">Reference proteome</keyword>
<evidence type="ECO:0000256" key="3">
    <source>
        <dbReference type="ARBA" id="ARBA00022454"/>
    </source>
</evidence>
<feature type="compositionally biased region" description="Low complexity" evidence="10">
    <location>
        <begin position="88"/>
        <end position="97"/>
    </location>
</feature>
<evidence type="ECO:0000256" key="7">
    <source>
        <dbReference type="ARBA" id="ARBA00023163"/>
    </source>
</evidence>
<proteinExistence type="predicted"/>
<dbReference type="CDD" id="cd11660">
    <property type="entry name" value="SANT_TRF"/>
    <property type="match status" value="1"/>
</dbReference>
<dbReference type="PROSITE" id="PS51504">
    <property type="entry name" value="H15"/>
    <property type="match status" value="1"/>
</dbReference>
<dbReference type="Gene3D" id="1.10.246.220">
    <property type="match status" value="1"/>
</dbReference>
<evidence type="ECO:0000256" key="4">
    <source>
        <dbReference type="ARBA" id="ARBA00023015"/>
    </source>
</evidence>
<accession>A0A7N0UA34</accession>
<dbReference type="InterPro" id="IPR001005">
    <property type="entry name" value="SANT/Myb"/>
</dbReference>
<keyword evidence="6" id="KW-0238">DNA-binding</keyword>
<dbReference type="AlphaFoldDB" id="A0A7N0UA34"/>
<feature type="region of interest" description="Disordered" evidence="10">
    <location>
        <begin position="78"/>
        <end position="97"/>
    </location>
</feature>
<dbReference type="InterPro" id="IPR044597">
    <property type="entry name" value="SMH1-6"/>
</dbReference>
<evidence type="ECO:0000259" key="11">
    <source>
        <dbReference type="PROSITE" id="PS50090"/>
    </source>
</evidence>
<comment type="subcellular location">
    <subcellularLocation>
        <location evidence="1">Chromosome</location>
    </subcellularLocation>
    <subcellularLocation>
        <location evidence="2">Nucleus</location>
        <location evidence="2">Nucleolus</location>
    </subcellularLocation>
</comment>
<dbReference type="OMA" id="SEEMSHR"/>
<name>A0A7N0UA34_KALFE</name>
<evidence type="ECO:0000256" key="8">
    <source>
        <dbReference type="ARBA" id="ARBA00023242"/>
    </source>
</evidence>
<keyword evidence="5" id="KW-0175">Coiled coil</keyword>
<keyword evidence="8" id="KW-0539">Nucleus</keyword>
<reference evidence="14" key="1">
    <citation type="submission" date="2021-01" db="UniProtKB">
        <authorList>
            <consortium name="EnsemblPlants"/>
        </authorList>
    </citation>
    <scope>IDENTIFICATION</scope>
</reference>
<dbReference type="PANTHER" id="PTHR46267">
    <property type="entry name" value="SINGLE MYB HISTONE 4"/>
    <property type="match status" value="1"/>
</dbReference>
<dbReference type="InterPro" id="IPR009057">
    <property type="entry name" value="Homeodomain-like_sf"/>
</dbReference>
<evidence type="ECO:0000256" key="6">
    <source>
        <dbReference type="ARBA" id="ARBA00023125"/>
    </source>
</evidence>
<protein>
    <recommendedName>
        <fullName evidence="9">MYB transcription factor</fullName>
    </recommendedName>
</protein>
<dbReference type="InterPro" id="IPR005818">
    <property type="entry name" value="Histone_H1/H5_H15"/>
</dbReference>
<dbReference type="PROSITE" id="PS50090">
    <property type="entry name" value="MYB_LIKE"/>
    <property type="match status" value="1"/>
</dbReference>
<keyword evidence="7" id="KW-0804">Transcription</keyword>
<feature type="domain" description="H15" evidence="13">
    <location>
        <begin position="119"/>
        <end position="187"/>
    </location>
</feature>
<dbReference type="SMART" id="SM00717">
    <property type="entry name" value="SANT"/>
    <property type="match status" value="1"/>
</dbReference>
<dbReference type="Gramene" id="Kaladp0059s0149.1.v1.1">
    <property type="protein sequence ID" value="Kaladp0059s0149.1.v1.1"/>
    <property type="gene ID" value="Kaladp0059s0149.v1.1"/>
</dbReference>
<dbReference type="SUPFAM" id="SSF46785">
    <property type="entry name" value="Winged helix' DNA-binding domain"/>
    <property type="match status" value="1"/>
</dbReference>
<dbReference type="Gene3D" id="1.10.10.10">
    <property type="entry name" value="Winged helix-like DNA-binding domain superfamily/Winged helix DNA-binding domain"/>
    <property type="match status" value="1"/>
</dbReference>